<feature type="non-terminal residue" evidence="2">
    <location>
        <position position="51"/>
    </location>
</feature>
<gene>
    <name evidence="2" type="ORF">KI387_034954</name>
</gene>
<feature type="compositionally biased region" description="Polar residues" evidence="1">
    <location>
        <begin position="12"/>
        <end position="21"/>
    </location>
</feature>
<feature type="compositionally biased region" description="Basic and acidic residues" evidence="1">
    <location>
        <begin position="1"/>
        <end position="11"/>
    </location>
</feature>
<sequence>GSYGTKPERSSPESTTLSRTETPPPLVFTWATRTCRRRRFGATAHRLQNTA</sequence>
<name>A0AA38BZ91_TAXCH</name>
<dbReference type="Proteomes" id="UP000824469">
    <property type="component" value="Unassembled WGS sequence"/>
</dbReference>
<evidence type="ECO:0000313" key="2">
    <source>
        <dbReference type="EMBL" id="KAH9290837.1"/>
    </source>
</evidence>
<organism evidence="2 3">
    <name type="scientific">Taxus chinensis</name>
    <name type="common">Chinese yew</name>
    <name type="synonym">Taxus wallichiana var. chinensis</name>
    <dbReference type="NCBI Taxonomy" id="29808"/>
    <lineage>
        <taxon>Eukaryota</taxon>
        <taxon>Viridiplantae</taxon>
        <taxon>Streptophyta</taxon>
        <taxon>Embryophyta</taxon>
        <taxon>Tracheophyta</taxon>
        <taxon>Spermatophyta</taxon>
        <taxon>Pinopsida</taxon>
        <taxon>Pinidae</taxon>
        <taxon>Conifers II</taxon>
        <taxon>Cupressales</taxon>
        <taxon>Taxaceae</taxon>
        <taxon>Taxus</taxon>
    </lineage>
</organism>
<keyword evidence="3" id="KW-1185">Reference proteome</keyword>
<evidence type="ECO:0000256" key="1">
    <source>
        <dbReference type="SAM" id="MobiDB-lite"/>
    </source>
</evidence>
<dbReference type="EMBL" id="JAHRHJ020003813">
    <property type="protein sequence ID" value="KAH9290837.1"/>
    <property type="molecule type" value="Genomic_DNA"/>
</dbReference>
<comment type="caution">
    <text evidence="2">The sequence shown here is derived from an EMBL/GenBank/DDBJ whole genome shotgun (WGS) entry which is preliminary data.</text>
</comment>
<reference evidence="2 3" key="1">
    <citation type="journal article" date="2021" name="Nat. Plants">
        <title>The Taxus genome provides insights into paclitaxel biosynthesis.</title>
        <authorList>
            <person name="Xiong X."/>
            <person name="Gou J."/>
            <person name="Liao Q."/>
            <person name="Li Y."/>
            <person name="Zhou Q."/>
            <person name="Bi G."/>
            <person name="Li C."/>
            <person name="Du R."/>
            <person name="Wang X."/>
            <person name="Sun T."/>
            <person name="Guo L."/>
            <person name="Liang H."/>
            <person name="Lu P."/>
            <person name="Wu Y."/>
            <person name="Zhang Z."/>
            <person name="Ro D.K."/>
            <person name="Shang Y."/>
            <person name="Huang S."/>
            <person name="Yan J."/>
        </authorList>
    </citation>
    <scope>NUCLEOTIDE SEQUENCE [LARGE SCALE GENOMIC DNA]</scope>
    <source>
        <strain evidence="2">Ta-2019</strain>
    </source>
</reference>
<evidence type="ECO:0000313" key="3">
    <source>
        <dbReference type="Proteomes" id="UP000824469"/>
    </source>
</evidence>
<feature type="non-terminal residue" evidence="2">
    <location>
        <position position="1"/>
    </location>
</feature>
<dbReference type="AlphaFoldDB" id="A0AA38BZ91"/>
<accession>A0AA38BZ91</accession>
<protein>
    <submittedName>
        <fullName evidence="2">Uncharacterized protein</fullName>
    </submittedName>
</protein>
<proteinExistence type="predicted"/>
<feature type="region of interest" description="Disordered" evidence="1">
    <location>
        <begin position="1"/>
        <end position="25"/>
    </location>
</feature>